<dbReference type="FunFam" id="3.40.50.300:FF:001204">
    <property type="entry name" value="Small GTP-binding protein, putative"/>
    <property type="match status" value="1"/>
</dbReference>
<evidence type="ECO:0000313" key="5">
    <source>
        <dbReference type="Proteomes" id="UP000014680"/>
    </source>
</evidence>
<organism evidence="4 5">
    <name type="scientific">Entamoeba invadens IP1</name>
    <dbReference type="NCBI Taxonomy" id="370355"/>
    <lineage>
        <taxon>Eukaryota</taxon>
        <taxon>Amoebozoa</taxon>
        <taxon>Evosea</taxon>
        <taxon>Archamoebae</taxon>
        <taxon>Mastigamoebida</taxon>
        <taxon>Entamoebidae</taxon>
        <taxon>Entamoeba</taxon>
    </lineage>
</organism>
<comment type="similarity">
    <text evidence="1">Belongs to the small GTPase superfamily. Rab family.</text>
</comment>
<evidence type="ECO:0000256" key="2">
    <source>
        <dbReference type="ARBA" id="ARBA00010142"/>
    </source>
</evidence>
<dbReference type="EMBL" id="KB206860">
    <property type="protein sequence ID" value="ELP87270.1"/>
    <property type="molecule type" value="Genomic_DNA"/>
</dbReference>
<evidence type="ECO:0000256" key="1">
    <source>
        <dbReference type="ARBA" id="ARBA00006270"/>
    </source>
</evidence>
<dbReference type="AlphaFoldDB" id="A0A0A1U051"/>
<dbReference type="PRINTS" id="PR00449">
    <property type="entry name" value="RASTRNSFRMNG"/>
</dbReference>
<dbReference type="PROSITE" id="PS51421">
    <property type="entry name" value="RAS"/>
    <property type="match status" value="1"/>
</dbReference>
<dbReference type="InterPro" id="IPR001806">
    <property type="entry name" value="Small_GTPase"/>
</dbReference>
<dbReference type="VEuPathDB" id="AmoebaDB:EIN_095070"/>
<dbReference type="InterPro" id="IPR005225">
    <property type="entry name" value="Small_GTP-bd"/>
</dbReference>
<dbReference type="SMART" id="SM00175">
    <property type="entry name" value="RAB"/>
    <property type="match status" value="1"/>
</dbReference>
<evidence type="ECO:0000313" key="4">
    <source>
        <dbReference type="EMBL" id="ELP87270.1"/>
    </source>
</evidence>
<dbReference type="KEGG" id="eiv:EIN_095070"/>
<comment type="similarity">
    <text evidence="2">Belongs to the small GTPase superfamily. Rho family.</text>
</comment>
<dbReference type="GeneID" id="14886256"/>
<dbReference type="PROSITE" id="PS51419">
    <property type="entry name" value="RAB"/>
    <property type="match status" value="1"/>
</dbReference>
<dbReference type="GO" id="GO:0005525">
    <property type="term" value="F:GTP binding"/>
    <property type="evidence" value="ECO:0007669"/>
    <property type="project" value="InterPro"/>
</dbReference>
<dbReference type="CDD" id="cd00154">
    <property type="entry name" value="Rab"/>
    <property type="match status" value="1"/>
</dbReference>
<dbReference type="PANTHER" id="PTHR47979">
    <property type="entry name" value="DRAB11-RELATED"/>
    <property type="match status" value="1"/>
</dbReference>
<dbReference type="Gene3D" id="3.40.50.300">
    <property type="entry name" value="P-loop containing nucleotide triphosphate hydrolases"/>
    <property type="match status" value="1"/>
</dbReference>
<feature type="region of interest" description="Disordered" evidence="3">
    <location>
        <begin position="187"/>
        <end position="207"/>
    </location>
</feature>
<feature type="compositionally biased region" description="Polar residues" evidence="3">
    <location>
        <begin position="198"/>
        <end position="207"/>
    </location>
</feature>
<dbReference type="OMA" id="IIKARIW"/>
<dbReference type="GO" id="GO:0003924">
    <property type="term" value="F:GTPase activity"/>
    <property type="evidence" value="ECO:0007669"/>
    <property type="project" value="InterPro"/>
</dbReference>
<dbReference type="Pfam" id="PF00071">
    <property type="entry name" value="Ras"/>
    <property type="match status" value="1"/>
</dbReference>
<dbReference type="Proteomes" id="UP000014680">
    <property type="component" value="Unassembled WGS sequence"/>
</dbReference>
<sequence length="207" mass="23192">MESELSFKIVVVGDSGVGKTCLCQRYVNNGFTGGDKPTIGVNLSYSMLKISGTMIKVELWDTAGLEKFQTIPSLFYRGSIGAIVVYDLTNRESFSHVQSWIEKYQELGGMTNIPRSILLIGNKSDVLQEREIESQEGEDLAKSMKTLNTYFFETSAKSGKNVTESFNQFIQNIYQIYIQNHKTASPEKPLDIEKKPQVETQQSTGCC</sequence>
<dbReference type="InterPro" id="IPR027417">
    <property type="entry name" value="P-loop_NTPase"/>
</dbReference>
<accession>A0A0A1U051</accession>
<dbReference type="SMART" id="SM00174">
    <property type="entry name" value="RHO"/>
    <property type="match status" value="1"/>
</dbReference>
<dbReference type="SMART" id="SM00176">
    <property type="entry name" value="RAN"/>
    <property type="match status" value="1"/>
</dbReference>
<dbReference type="NCBIfam" id="TIGR00231">
    <property type="entry name" value="small_GTP"/>
    <property type="match status" value="1"/>
</dbReference>
<dbReference type="RefSeq" id="XP_004254041.1">
    <property type="nucleotide sequence ID" value="XM_004253993.1"/>
</dbReference>
<dbReference type="InterPro" id="IPR050209">
    <property type="entry name" value="Rab_GTPases_membrane_traffic"/>
</dbReference>
<feature type="compositionally biased region" description="Basic and acidic residues" evidence="3">
    <location>
        <begin position="187"/>
        <end position="197"/>
    </location>
</feature>
<evidence type="ECO:0000256" key="3">
    <source>
        <dbReference type="SAM" id="MobiDB-lite"/>
    </source>
</evidence>
<dbReference type="SMART" id="SM00173">
    <property type="entry name" value="RAS"/>
    <property type="match status" value="1"/>
</dbReference>
<proteinExistence type="inferred from homology"/>
<protein>
    <submittedName>
        <fullName evidence="4">Rab11, putative</fullName>
    </submittedName>
</protein>
<dbReference type="SUPFAM" id="SSF52540">
    <property type="entry name" value="P-loop containing nucleoside triphosphate hydrolases"/>
    <property type="match status" value="1"/>
</dbReference>
<keyword evidence="5" id="KW-1185">Reference proteome</keyword>
<name>A0A0A1U051_ENTIV</name>
<gene>
    <name evidence="4" type="ORF">EIN_095070</name>
</gene>
<reference evidence="4 5" key="1">
    <citation type="submission" date="2012-10" db="EMBL/GenBank/DDBJ databases">
        <authorList>
            <person name="Zafar N."/>
            <person name="Inman J."/>
            <person name="Hall N."/>
            <person name="Lorenzi H."/>
            <person name="Caler E."/>
        </authorList>
    </citation>
    <scope>NUCLEOTIDE SEQUENCE [LARGE SCALE GENOMIC DNA]</scope>
    <source>
        <strain evidence="4 5">IP1</strain>
    </source>
</reference>
<dbReference type="PROSITE" id="PS51420">
    <property type="entry name" value="RHO"/>
    <property type="match status" value="1"/>
</dbReference>